<dbReference type="PANTHER" id="PTHR15715">
    <property type="entry name" value="CENTROSOMAL PROTEIN OF 170 KDA"/>
    <property type="match status" value="1"/>
</dbReference>
<dbReference type="InterPro" id="IPR000253">
    <property type="entry name" value="FHA_dom"/>
</dbReference>
<dbReference type="PANTHER" id="PTHR15715:SF37">
    <property type="entry name" value="LD47843P"/>
    <property type="match status" value="1"/>
</dbReference>
<sequence>MNEYPGSESYRDAMSSVVILSCQPNSHPFQERHISLLEPVKIGRSVARARPASNNGIFDCKVLSRNHAVVWYENGKVRIKSRSHKYRH</sequence>
<feature type="domain" description="FHA" evidence="1">
    <location>
        <begin position="40"/>
        <end position="83"/>
    </location>
</feature>
<dbReference type="InterPro" id="IPR008984">
    <property type="entry name" value="SMAD_FHA_dom_sf"/>
</dbReference>
<evidence type="ECO:0000313" key="2">
    <source>
        <dbReference type="EnsemblMetazoa" id="G30799.2:cds"/>
    </source>
</evidence>
<protein>
    <recommendedName>
        <fullName evidence="1">FHA domain-containing protein</fullName>
    </recommendedName>
</protein>
<evidence type="ECO:0000259" key="1">
    <source>
        <dbReference type="PROSITE" id="PS50006"/>
    </source>
</evidence>
<dbReference type="EnsemblMetazoa" id="G30799.2">
    <property type="protein sequence ID" value="G30799.2:cds"/>
    <property type="gene ID" value="G30799"/>
</dbReference>
<dbReference type="SUPFAM" id="SSF49879">
    <property type="entry name" value="SMAD/FHA domain"/>
    <property type="match status" value="1"/>
</dbReference>
<name>A0A8W8M129_MAGGI</name>
<dbReference type="Proteomes" id="UP000005408">
    <property type="component" value="Unassembled WGS sequence"/>
</dbReference>
<keyword evidence="3" id="KW-1185">Reference proteome</keyword>
<evidence type="ECO:0000313" key="3">
    <source>
        <dbReference type="Proteomes" id="UP000005408"/>
    </source>
</evidence>
<proteinExistence type="predicted"/>
<dbReference type="PROSITE" id="PS50006">
    <property type="entry name" value="FHA_DOMAIN"/>
    <property type="match status" value="1"/>
</dbReference>
<reference evidence="2" key="1">
    <citation type="submission" date="2022-08" db="UniProtKB">
        <authorList>
            <consortium name="EnsemblMetazoa"/>
        </authorList>
    </citation>
    <scope>IDENTIFICATION</scope>
    <source>
        <strain evidence="2">05x7-T-G4-1.051#20</strain>
    </source>
</reference>
<dbReference type="Gene3D" id="2.60.200.20">
    <property type="match status" value="1"/>
</dbReference>
<organism evidence="2 3">
    <name type="scientific">Magallana gigas</name>
    <name type="common">Pacific oyster</name>
    <name type="synonym">Crassostrea gigas</name>
    <dbReference type="NCBI Taxonomy" id="29159"/>
    <lineage>
        <taxon>Eukaryota</taxon>
        <taxon>Metazoa</taxon>
        <taxon>Spiralia</taxon>
        <taxon>Lophotrochozoa</taxon>
        <taxon>Mollusca</taxon>
        <taxon>Bivalvia</taxon>
        <taxon>Autobranchia</taxon>
        <taxon>Pteriomorphia</taxon>
        <taxon>Ostreida</taxon>
        <taxon>Ostreoidea</taxon>
        <taxon>Ostreidae</taxon>
        <taxon>Magallana</taxon>
    </lineage>
</organism>
<dbReference type="Pfam" id="PF00498">
    <property type="entry name" value="FHA"/>
    <property type="match status" value="1"/>
</dbReference>
<dbReference type="InterPro" id="IPR051176">
    <property type="entry name" value="Cent_Immune-Sig_Mod"/>
</dbReference>
<accession>A0A8W8M129</accession>
<dbReference type="AlphaFoldDB" id="A0A8W8M129"/>